<protein>
    <submittedName>
        <fullName evidence="4">ShKT domain-containing protein</fullName>
    </submittedName>
</protein>
<reference evidence="4" key="1">
    <citation type="submission" date="2017-02" db="UniProtKB">
        <authorList>
            <consortium name="WormBaseParasite"/>
        </authorList>
    </citation>
    <scope>IDENTIFICATION</scope>
</reference>
<keyword evidence="2" id="KW-0472">Membrane</keyword>
<sequence>MERYWRIKLWIILIYFPLFTYAIDEETMRAIRILKTKQQRVRYLSAPTINVRIPDLPLSTIRTGSHLVNRTRLSPLKRSKLNALPTEILSRNHSMKKNTQNGNLSHISRMAPHEVNAHDVVQQHETIVLPQLNLVIFFSSIKIINRNALPTEILSRNHSMKKNTQNGNISHISRMAPHEVNAHDVVQQHETIVLPQLNLGKFLNYTLIENCLENSMDEQLEKLKDSRITDIDQYLNANSIREEVDVRRLIERTTMIINVYPTVKTTTSTPSITNIEFTTTSNATSAVSESTPLPQIPDPVRSNGVPPILPSPNQVHPSIVPPNIAVPELANPSIVVPSLNAPHLTLPHHSTPDLENSVPLKASSFNSSVPLHADVQHFHPPIKKVPSISSVNPLNSTTHISAPQISLTRFTMYPSQIPANKIIPLPNAAPLPSTISVAPQFTNKVQSSMNSTATPAPNDDTLGCTWDFITNSCKDVFALNWCTRCHDFGNVFLHNCKCLIKNTTPPIVTFLYIKVFLLYNAFPIKKVPSISSVNPLNSTTHISAPQISLTRFTMYPSQIPANKIIPLPNAAPLPSTISVAPQFTNKVQSSMNSTATPAPNDDTLGCTWDFITNSCKDVFALNWCTRCHDFGNVFLHNCKCLIKNTTPPIVTFL</sequence>
<dbReference type="AlphaFoldDB" id="A0A0M3IN78"/>
<organism evidence="3 4">
    <name type="scientific">Ascaris lumbricoides</name>
    <name type="common">Giant roundworm</name>
    <dbReference type="NCBI Taxonomy" id="6252"/>
    <lineage>
        <taxon>Eukaryota</taxon>
        <taxon>Metazoa</taxon>
        <taxon>Ecdysozoa</taxon>
        <taxon>Nematoda</taxon>
        <taxon>Chromadorea</taxon>
        <taxon>Rhabditida</taxon>
        <taxon>Spirurina</taxon>
        <taxon>Ascaridomorpha</taxon>
        <taxon>Ascaridoidea</taxon>
        <taxon>Ascarididae</taxon>
        <taxon>Ascaris</taxon>
    </lineage>
</organism>
<accession>A0A0M3IN78</accession>
<keyword evidence="2" id="KW-1133">Transmembrane helix</keyword>
<feature type="compositionally biased region" description="Polar residues" evidence="1">
    <location>
        <begin position="283"/>
        <end position="293"/>
    </location>
</feature>
<dbReference type="Proteomes" id="UP000036681">
    <property type="component" value="Unplaced"/>
</dbReference>
<evidence type="ECO:0000256" key="2">
    <source>
        <dbReference type="SAM" id="Phobius"/>
    </source>
</evidence>
<keyword evidence="3" id="KW-1185">Reference proteome</keyword>
<evidence type="ECO:0000256" key="1">
    <source>
        <dbReference type="SAM" id="MobiDB-lite"/>
    </source>
</evidence>
<evidence type="ECO:0000313" key="4">
    <source>
        <dbReference type="WBParaSite" id="ALUE_0002020601-mRNA-1"/>
    </source>
</evidence>
<feature type="transmembrane region" description="Helical" evidence="2">
    <location>
        <begin position="7"/>
        <end position="23"/>
    </location>
</feature>
<name>A0A0M3IN78_ASCLU</name>
<proteinExistence type="predicted"/>
<dbReference type="WBParaSite" id="ALUE_0002020601-mRNA-1">
    <property type="protein sequence ID" value="ALUE_0002020601-mRNA-1"/>
    <property type="gene ID" value="ALUE_0002020601"/>
</dbReference>
<keyword evidence="2" id="KW-0812">Transmembrane</keyword>
<feature type="region of interest" description="Disordered" evidence="1">
    <location>
        <begin position="283"/>
        <end position="314"/>
    </location>
</feature>
<evidence type="ECO:0000313" key="3">
    <source>
        <dbReference type="Proteomes" id="UP000036681"/>
    </source>
</evidence>